<keyword evidence="2" id="KW-0472">Membrane</keyword>
<keyword evidence="4" id="KW-1185">Reference proteome</keyword>
<gene>
    <name evidence="3" type="ORF">QRX60_08825</name>
</gene>
<organism evidence="3 4">
    <name type="scientific">Amycolatopsis mongoliensis</name>
    <dbReference type="NCBI Taxonomy" id="715475"/>
    <lineage>
        <taxon>Bacteria</taxon>
        <taxon>Bacillati</taxon>
        <taxon>Actinomycetota</taxon>
        <taxon>Actinomycetes</taxon>
        <taxon>Pseudonocardiales</taxon>
        <taxon>Pseudonocardiaceae</taxon>
        <taxon>Amycolatopsis</taxon>
    </lineage>
</organism>
<dbReference type="RefSeq" id="WP_286000283.1">
    <property type="nucleotide sequence ID" value="NZ_CP127295.1"/>
</dbReference>
<evidence type="ECO:0000256" key="1">
    <source>
        <dbReference type="SAM" id="MobiDB-lite"/>
    </source>
</evidence>
<evidence type="ECO:0000313" key="4">
    <source>
        <dbReference type="Proteomes" id="UP001239397"/>
    </source>
</evidence>
<accession>A0A9Y2JTI4</accession>
<feature type="transmembrane region" description="Helical" evidence="2">
    <location>
        <begin position="31"/>
        <end position="53"/>
    </location>
</feature>
<protein>
    <submittedName>
        <fullName evidence="3">Uncharacterized protein</fullName>
    </submittedName>
</protein>
<dbReference type="EMBL" id="CP127295">
    <property type="protein sequence ID" value="WIY03938.1"/>
    <property type="molecule type" value="Genomic_DNA"/>
</dbReference>
<dbReference type="AlphaFoldDB" id="A0A9Y2JTI4"/>
<evidence type="ECO:0000313" key="3">
    <source>
        <dbReference type="EMBL" id="WIY03938.1"/>
    </source>
</evidence>
<reference evidence="3 4" key="1">
    <citation type="submission" date="2023-06" db="EMBL/GenBank/DDBJ databases">
        <authorList>
            <person name="Oyuntsetseg B."/>
            <person name="Kim S.B."/>
        </authorList>
    </citation>
    <scope>NUCLEOTIDE SEQUENCE [LARGE SCALE GENOMIC DNA]</scope>
    <source>
        <strain evidence="3 4">4-36</strain>
    </source>
</reference>
<dbReference type="Proteomes" id="UP001239397">
    <property type="component" value="Chromosome"/>
</dbReference>
<evidence type="ECO:0000256" key="2">
    <source>
        <dbReference type="SAM" id="Phobius"/>
    </source>
</evidence>
<sequence>MIDLPQPTGAELWPPEEPGPRARLHKPWRTLVAVVEVVLAVAAGWAAYALWHGGAATVVTHTDDGAALESHRYFGGMLAAAIGLGTVAVLLLVDAIRQLSLAVRARHREPKA</sequence>
<dbReference type="KEGG" id="amog:QRX60_08825"/>
<keyword evidence="2" id="KW-0812">Transmembrane</keyword>
<keyword evidence="2" id="KW-1133">Transmembrane helix</keyword>
<feature type="transmembrane region" description="Helical" evidence="2">
    <location>
        <begin position="73"/>
        <end position="96"/>
    </location>
</feature>
<name>A0A9Y2JTI4_9PSEU</name>
<feature type="region of interest" description="Disordered" evidence="1">
    <location>
        <begin position="1"/>
        <end position="21"/>
    </location>
</feature>
<proteinExistence type="predicted"/>